<feature type="non-terminal residue" evidence="1">
    <location>
        <position position="1"/>
    </location>
</feature>
<proteinExistence type="predicted"/>
<comment type="caution">
    <text evidence="1">The sequence shown here is derived from an EMBL/GenBank/DDBJ whole genome shotgun (WGS) entry which is preliminary data.</text>
</comment>
<protein>
    <submittedName>
        <fullName evidence="1">Uncharacterized protein</fullName>
    </submittedName>
</protein>
<accession>A0A3E2HAU6</accession>
<reference evidence="1 2" key="1">
    <citation type="submission" date="2018-05" db="EMBL/GenBank/DDBJ databases">
        <title>Draft genome sequence of Scytalidium lignicola DSM 105466, a ubiquitous saprotrophic fungus.</title>
        <authorList>
            <person name="Buettner E."/>
            <person name="Gebauer A.M."/>
            <person name="Hofrichter M."/>
            <person name="Liers C."/>
            <person name="Kellner H."/>
        </authorList>
    </citation>
    <scope>NUCLEOTIDE SEQUENCE [LARGE SCALE GENOMIC DNA]</scope>
    <source>
        <strain evidence="1 2">DSM 105466</strain>
    </source>
</reference>
<dbReference type="AlphaFoldDB" id="A0A3E2HAU6"/>
<dbReference type="EMBL" id="NCSJ02000098">
    <property type="protein sequence ID" value="RFU30518.1"/>
    <property type="molecule type" value="Genomic_DNA"/>
</dbReference>
<organism evidence="1 2">
    <name type="scientific">Scytalidium lignicola</name>
    <name type="common">Hyphomycete</name>
    <dbReference type="NCBI Taxonomy" id="5539"/>
    <lineage>
        <taxon>Eukaryota</taxon>
        <taxon>Fungi</taxon>
        <taxon>Dikarya</taxon>
        <taxon>Ascomycota</taxon>
        <taxon>Pezizomycotina</taxon>
        <taxon>Leotiomycetes</taxon>
        <taxon>Leotiomycetes incertae sedis</taxon>
        <taxon>Scytalidium</taxon>
    </lineage>
</organism>
<evidence type="ECO:0000313" key="1">
    <source>
        <dbReference type="EMBL" id="RFU30518.1"/>
    </source>
</evidence>
<dbReference type="OMA" id="SKAHERV"/>
<name>A0A3E2HAU6_SCYLI</name>
<gene>
    <name evidence="1" type="ORF">B7463_g5816</name>
</gene>
<dbReference type="OrthoDB" id="3438909at2759"/>
<evidence type="ECO:0000313" key="2">
    <source>
        <dbReference type="Proteomes" id="UP000258309"/>
    </source>
</evidence>
<sequence length="290" mass="32581">MACVSFGGVDSSASYNVASSRRVSTMPTSKQLAAIEQYSPSTFTGLEDLNRLVQIHYDRLQNKDFTAQYLSVKGVSPRVFDLIESRRHVFGVGVRFTYFTDISTLIIKVVTEIHERAHLNLAEEVVHLRRNMNLQRAECQPLGTSRYAGTNGSNEGDSTFRNRLIRPNDGDWPSLVIEAGYSESLPKLRKDVEWWIGTSAGQVKIVILIKVSPTVKRLSIEKWVPRQPPRNSEGELVSTIKIDGSTNPATIDGAPLVLEFDRVCLRAPNPPEADFIFTQQDLINYARDLW</sequence>
<feature type="non-terminal residue" evidence="1">
    <location>
        <position position="290"/>
    </location>
</feature>
<keyword evidence="2" id="KW-1185">Reference proteome</keyword>
<dbReference type="Proteomes" id="UP000258309">
    <property type="component" value="Unassembled WGS sequence"/>
</dbReference>